<keyword evidence="9" id="KW-0057">Aromatic amino acid biosynthesis</keyword>
<dbReference type="CDD" id="cd04909">
    <property type="entry name" value="ACT_PDH-BS"/>
    <property type="match status" value="1"/>
</dbReference>
<evidence type="ECO:0000256" key="10">
    <source>
        <dbReference type="ARBA" id="ARBA00049260"/>
    </source>
</evidence>
<dbReference type="SUPFAM" id="SSF51735">
    <property type="entry name" value="NAD(P)-binding Rossmann-fold domains"/>
    <property type="match status" value="1"/>
</dbReference>
<comment type="catalytic activity">
    <reaction evidence="10">
        <text>prephenate + NAD(+) = 3-(4-hydroxyphenyl)pyruvate + CO2 + NADH</text>
        <dbReference type="Rhea" id="RHEA:13869"/>
        <dbReference type="ChEBI" id="CHEBI:16526"/>
        <dbReference type="ChEBI" id="CHEBI:29934"/>
        <dbReference type="ChEBI" id="CHEBI:36242"/>
        <dbReference type="ChEBI" id="CHEBI:57540"/>
        <dbReference type="ChEBI" id="CHEBI:57945"/>
        <dbReference type="EC" id="1.3.1.12"/>
    </reaction>
</comment>
<dbReference type="Gene3D" id="3.40.50.720">
    <property type="entry name" value="NAD(P)-binding Rossmann-like Domain"/>
    <property type="match status" value="1"/>
</dbReference>
<dbReference type="GO" id="GO:0006571">
    <property type="term" value="P:tyrosine biosynthetic process"/>
    <property type="evidence" value="ECO:0007669"/>
    <property type="project" value="UniProtKB-KW"/>
</dbReference>
<keyword evidence="5" id="KW-0827">Tyrosine biosynthesis</keyword>
<name>A0AAU8IHL0_9BACL</name>
<dbReference type="InterPro" id="IPR050812">
    <property type="entry name" value="Preph/Arog_dehydrog"/>
</dbReference>
<feature type="domain" description="ACT" evidence="12">
    <location>
        <begin position="299"/>
        <end position="371"/>
    </location>
</feature>
<dbReference type="EMBL" id="CP159510">
    <property type="protein sequence ID" value="XCJ17435.1"/>
    <property type="molecule type" value="Genomic_DNA"/>
</dbReference>
<evidence type="ECO:0000256" key="2">
    <source>
        <dbReference type="ARBA" id="ARBA00007964"/>
    </source>
</evidence>
<dbReference type="Gene3D" id="3.30.70.260">
    <property type="match status" value="1"/>
</dbReference>
<protein>
    <recommendedName>
        <fullName evidence="4">Prephenate dehydrogenase</fullName>
        <ecNumber evidence="3">1.3.1.12</ecNumber>
    </recommendedName>
</protein>
<dbReference type="Pfam" id="PF01842">
    <property type="entry name" value="ACT"/>
    <property type="match status" value="1"/>
</dbReference>
<accession>A0AAU8IHL0</accession>
<dbReference type="InterPro" id="IPR046825">
    <property type="entry name" value="PDH_C"/>
</dbReference>
<evidence type="ECO:0000256" key="3">
    <source>
        <dbReference type="ARBA" id="ARBA00012068"/>
    </source>
</evidence>
<evidence type="ECO:0000259" key="12">
    <source>
        <dbReference type="PROSITE" id="PS51671"/>
    </source>
</evidence>
<dbReference type="NCBIfam" id="NF005107">
    <property type="entry name" value="PRK06545.1-5"/>
    <property type="match status" value="1"/>
</dbReference>
<dbReference type="InterPro" id="IPR045865">
    <property type="entry name" value="ACT-like_dom_sf"/>
</dbReference>
<gene>
    <name evidence="13" type="ORF">ABNN70_02595</name>
</gene>
<comment type="pathway">
    <text evidence="1">Amino-acid biosynthesis; L-tyrosine biosynthesis; (4-hydroxyphenyl)pyruvate from prephenate (NAD(+) route): step 1/1.</text>
</comment>
<evidence type="ECO:0000256" key="6">
    <source>
        <dbReference type="ARBA" id="ARBA00022605"/>
    </source>
</evidence>
<evidence type="ECO:0000256" key="4">
    <source>
        <dbReference type="ARBA" id="ARBA00016891"/>
    </source>
</evidence>
<keyword evidence="8" id="KW-0520">NAD</keyword>
<dbReference type="PANTHER" id="PTHR21363:SF0">
    <property type="entry name" value="PREPHENATE DEHYDROGENASE [NADP(+)]"/>
    <property type="match status" value="1"/>
</dbReference>
<dbReference type="GO" id="GO:0004665">
    <property type="term" value="F:prephenate dehydrogenase (NADP+) activity"/>
    <property type="evidence" value="ECO:0007669"/>
    <property type="project" value="InterPro"/>
</dbReference>
<dbReference type="Pfam" id="PF02153">
    <property type="entry name" value="PDH_N"/>
    <property type="match status" value="1"/>
</dbReference>
<keyword evidence="6" id="KW-0028">Amino-acid biosynthesis</keyword>
<evidence type="ECO:0000256" key="5">
    <source>
        <dbReference type="ARBA" id="ARBA00022498"/>
    </source>
</evidence>
<dbReference type="PROSITE" id="PS51176">
    <property type="entry name" value="PDH_ADH"/>
    <property type="match status" value="1"/>
</dbReference>
<dbReference type="InterPro" id="IPR046826">
    <property type="entry name" value="PDH_N"/>
</dbReference>
<evidence type="ECO:0000256" key="7">
    <source>
        <dbReference type="ARBA" id="ARBA00023002"/>
    </source>
</evidence>
<dbReference type="PROSITE" id="PS51671">
    <property type="entry name" value="ACT"/>
    <property type="match status" value="1"/>
</dbReference>
<dbReference type="AlphaFoldDB" id="A0AAU8IHL0"/>
<dbReference type="InterPro" id="IPR008927">
    <property type="entry name" value="6-PGluconate_DH-like_C_sf"/>
</dbReference>
<dbReference type="GO" id="GO:0070403">
    <property type="term" value="F:NAD+ binding"/>
    <property type="evidence" value="ECO:0007669"/>
    <property type="project" value="InterPro"/>
</dbReference>
<proteinExistence type="inferred from homology"/>
<dbReference type="FunFam" id="1.10.3660.10:FF:000003">
    <property type="entry name" value="Prephenate dehydrogenase"/>
    <property type="match status" value="1"/>
</dbReference>
<dbReference type="GO" id="GO:0008977">
    <property type="term" value="F:prephenate dehydrogenase (NAD+) activity"/>
    <property type="evidence" value="ECO:0007669"/>
    <property type="project" value="UniProtKB-EC"/>
</dbReference>
<evidence type="ECO:0000259" key="11">
    <source>
        <dbReference type="PROSITE" id="PS51176"/>
    </source>
</evidence>
<reference evidence="13" key="1">
    <citation type="submission" date="2024-06" db="EMBL/GenBank/DDBJ databases">
        <authorList>
            <person name="Fan A."/>
            <person name="Zhang F.Y."/>
            <person name="Zhang L."/>
        </authorList>
    </citation>
    <scope>NUCLEOTIDE SEQUENCE</scope>
    <source>
        <strain evidence="13">Y61</strain>
    </source>
</reference>
<feature type="domain" description="Prephenate/arogenate dehydrogenase" evidence="11">
    <location>
        <begin position="1"/>
        <end position="294"/>
    </location>
</feature>
<dbReference type="InterPro" id="IPR003099">
    <property type="entry name" value="Prephen_DH"/>
</dbReference>
<dbReference type="PANTHER" id="PTHR21363">
    <property type="entry name" value="PREPHENATE DEHYDROGENASE"/>
    <property type="match status" value="1"/>
</dbReference>
<evidence type="ECO:0000313" key="13">
    <source>
        <dbReference type="EMBL" id="XCJ17435.1"/>
    </source>
</evidence>
<comment type="similarity">
    <text evidence="2">Belongs to the prephenate/arogenate dehydrogenase family.</text>
</comment>
<dbReference type="RefSeq" id="WP_353948681.1">
    <property type="nucleotide sequence ID" value="NZ_CP159510.1"/>
</dbReference>
<dbReference type="Pfam" id="PF20463">
    <property type="entry name" value="PDH_C"/>
    <property type="match status" value="1"/>
</dbReference>
<sequence>MNTIVIDGLGLIGGSIALAIRKKWPEKRILAVDVNAGSLALAEERGIIHEGFDRLEDAAPLADVIILATPVATIIRHLIRLSSLELKPGVLVTDVGSTKKKIIEQASHLMKKGILFIGGHPMAGSHKTTLHAARADLFQSAYYFLISDTFVDERYYLAVKDLKDLLSGLDVKWQTVTGELHDQMMGQISHLPHIIASGLVNMSQDQFSHSPLSLRVAAGGFRSMTRIASSDPDMWTDILLSNREVLSGLLDQFISRMKWVKRAVTDADHDVIRNYFNQAKLTRDNLQAHTGKAAPNFYDLLINIPDQVGAIAKVTRILAEAQINLVNLHILEIREEIDGILQLTFASRKDLEQAASELSRHGLKQVEGDVS</sequence>
<keyword evidence="7 13" id="KW-0560">Oxidoreductase</keyword>
<organism evidence="13">
    <name type="scientific">Sporolactobacillus sp. Y61</name>
    <dbReference type="NCBI Taxonomy" id="3160863"/>
    <lineage>
        <taxon>Bacteria</taxon>
        <taxon>Bacillati</taxon>
        <taxon>Bacillota</taxon>
        <taxon>Bacilli</taxon>
        <taxon>Bacillales</taxon>
        <taxon>Sporolactobacillaceae</taxon>
        <taxon>Sporolactobacillus</taxon>
    </lineage>
</organism>
<dbReference type="FunFam" id="3.40.50.720:FF:000208">
    <property type="entry name" value="Prephenate dehydrogenase"/>
    <property type="match status" value="1"/>
</dbReference>
<dbReference type="SUPFAM" id="SSF48179">
    <property type="entry name" value="6-phosphogluconate dehydrogenase C-terminal domain-like"/>
    <property type="match status" value="1"/>
</dbReference>
<dbReference type="SUPFAM" id="SSF55021">
    <property type="entry name" value="ACT-like"/>
    <property type="match status" value="1"/>
</dbReference>
<evidence type="ECO:0000256" key="8">
    <source>
        <dbReference type="ARBA" id="ARBA00023027"/>
    </source>
</evidence>
<dbReference type="Gene3D" id="1.10.3660.10">
    <property type="entry name" value="6-phosphogluconate dehydrogenase C-terminal like domain"/>
    <property type="match status" value="1"/>
</dbReference>
<dbReference type="InterPro" id="IPR036291">
    <property type="entry name" value="NAD(P)-bd_dom_sf"/>
</dbReference>
<dbReference type="InterPro" id="IPR002912">
    <property type="entry name" value="ACT_dom"/>
</dbReference>
<dbReference type="EC" id="1.3.1.12" evidence="3"/>
<evidence type="ECO:0000256" key="1">
    <source>
        <dbReference type="ARBA" id="ARBA00005067"/>
    </source>
</evidence>
<evidence type="ECO:0000256" key="9">
    <source>
        <dbReference type="ARBA" id="ARBA00023141"/>
    </source>
</evidence>